<dbReference type="OrthoDB" id="6155297at2"/>
<proteinExistence type="predicted"/>
<dbReference type="SUPFAM" id="SSF51206">
    <property type="entry name" value="cAMP-binding domain-like"/>
    <property type="match status" value="1"/>
</dbReference>
<evidence type="ECO:0000256" key="2">
    <source>
        <dbReference type="ARBA" id="ARBA00023125"/>
    </source>
</evidence>
<dbReference type="InterPro" id="IPR036390">
    <property type="entry name" value="WH_DNA-bd_sf"/>
</dbReference>
<dbReference type="GO" id="GO:0003677">
    <property type="term" value="F:DNA binding"/>
    <property type="evidence" value="ECO:0007669"/>
    <property type="project" value="UniProtKB-KW"/>
</dbReference>
<dbReference type="EMBL" id="WTYD01000001">
    <property type="protein sequence ID" value="MXO52521.1"/>
    <property type="molecule type" value="Genomic_DNA"/>
</dbReference>
<dbReference type="PANTHER" id="PTHR24567:SF75">
    <property type="entry name" value="FUMARATE AND NITRATE REDUCTION REGULATORY PROTEIN"/>
    <property type="match status" value="1"/>
</dbReference>
<dbReference type="InterPro" id="IPR000595">
    <property type="entry name" value="cNMP-bd_dom"/>
</dbReference>
<dbReference type="AlphaFoldDB" id="A0A844Y3F1"/>
<dbReference type="Pfam" id="PF13545">
    <property type="entry name" value="HTH_Crp_2"/>
    <property type="match status" value="1"/>
</dbReference>
<dbReference type="Gene3D" id="1.10.10.10">
    <property type="entry name" value="Winged helix-like DNA-binding domain superfamily/Winged helix DNA-binding domain"/>
    <property type="match status" value="1"/>
</dbReference>
<keyword evidence="2" id="KW-0238">DNA-binding</keyword>
<dbReference type="Pfam" id="PF00027">
    <property type="entry name" value="cNMP_binding"/>
    <property type="match status" value="1"/>
</dbReference>
<dbReference type="GO" id="GO:0005829">
    <property type="term" value="C:cytosol"/>
    <property type="evidence" value="ECO:0007669"/>
    <property type="project" value="TreeGrafter"/>
</dbReference>
<organism evidence="6 7">
    <name type="scientific">Qipengyuania pelagi</name>
    <dbReference type="NCBI Taxonomy" id="994320"/>
    <lineage>
        <taxon>Bacteria</taxon>
        <taxon>Pseudomonadati</taxon>
        <taxon>Pseudomonadota</taxon>
        <taxon>Alphaproteobacteria</taxon>
        <taxon>Sphingomonadales</taxon>
        <taxon>Erythrobacteraceae</taxon>
        <taxon>Qipengyuania</taxon>
    </lineage>
</organism>
<evidence type="ECO:0000256" key="3">
    <source>
        <dbReference type="ARBA" id="ARBA00023163"/>
    </source>
</evidence>
<evidence type="ECO:0000256" key="1">
    <source>
        <dbReference type="ARBA" id="ARBA00023015"/>
    </source>
</evidence>
<dbReference type="CDD" id="cd00038">
    <property type="entry name" value="CAP_ED"/>
    <property type="match status" value="1"/>
</dbReference>
<sequence length="248" mass="28034">MENIVRAMACARCPLQDMPGLRELDETQIAYMQDFKDGEIQLGRGEVLVEQSQQLESLYTLMEGVLIRYRTLEDGRRQIVNFMFPGDLVGLQGAFDDPSAHSVEALLASRLCVFQRPKFENLIAKHPRLGYDVIWMAAEEESALEEHLVALGRRSAKERVAYLAVFLMDRAKSVGMAGDDNRLALPIRQAQIADMLGLSLVHTNRTIKALDRDGLVTWQPNEIHVPDLPAAREFAHFERCCARPKPFI</sequence>
<dbReference type="InterPro" id="IPR050397">
    <property type="entry name" value="Env_Response_Regulators"/>
</dbReference>
<keyword evidence="1" id="KW-0805">Transcription regulation</keyword>
<evidence type="ECO:0000259" key="5">
    <source>
        <dbReference type="PROSITE" id="PS51063"/>
    </source>
</evidence>
<dbReference type="Proteomes" id="UP000430272">
    <property type="component" value="Unassembled WGS sequence"/>
</dbReference>
<dbReference type="InterPro" id="IPR018490">
    <property type="entry name" value="cNMP-bd_dom_sf"/>
</dbReference>
<gene>
    <name evidence="6" type="ORF">GRI47_00680</name>
</gene>
<dbReference type="RefSeq" id="WP_160659498.1">
    <property type="nucleotide sequence ID" value="NZ_BAABDV010000001.1"/>
</dbReference>
<dbReference type="PROSITE" id="PS50042">
    <property type="entry name" value="CNMP_BINDING_3"/>
    <property type="match status" value="1"/>
</dbReference>
<dbReference type="SMART" id="SM00419">
    <property type="entry name" value="HTH_CRP"/>
    <property type="match status" value="1"/>
</dbReference>
<evidence type="ECO:0000313" key="7">
    <source>
        <dbReference type="Proteomes" id="UP000430272"/>
    </source>
</evidence>
<keyword evidence="7" id="KW-1185">Reference proteome</keyword>
<dbReference type="SMART" id="SM00100">
    <property type="entry name" value="cNMP"/>
    <property type="match status" value="1"/>
</dbReference>
<accession>A0A844Y3F1</accession>
<dbReference type="SUPFAM" id="SSF46785">
    <property type="entry name" value="Winged helix' DNA-binding domain"/>
    <property type="match status" value="1"/>
</dbReference>
<dbReference type="InterPro" id="IPR036388">
    <property type="entry name" value="WH-like_DNA-bd_sf"/>
</dbReference>
<name>A0A844Y3F1_9SPHN</name>
<evidence type="ECO:0000313" key="6">
    <source>
        <dbReference type="EMBL" id="MXO52521.1"/>
    </source>
</evidence>
<dbReference type="PROSITE" id="PS51063">
    <property type="entry name" value="HTH_CRP_2"/>
    <property type="match status" value="1"/>
</dbReference>
<dbReference type="GO" id="GO:0003700">
    <property type="term" value="F:DNA-binding transcription factor activity"/>
    <property type="evidence" value="ECO:0007669"/>
    <property type="project" value="TreeGrafter"/>
</dbReference>
<dbReference type="PANTHER" id="PTHR24567">
    <property type="entry name" value="CRP FAMILY TRANSCRIPTIONAL REGULATORY PROTEIN"/>
    <property type="match status" value="1"/>
</dbReference>
<keyword evidence="3" id="KW-0804">Transcription</keyword>
<dbReference type="Gene3D" id="2.60.120.10">
    <property type="entry name" value="Jelly Rolls"/>
    <property type="match status" value="1"/>
</dbReference>
<reference evidence="6 7" key="1">
    <citation type="submission" date="2019-12" db="EMBL/GenBank/DDBJ databases">
        <title>Genomic-based taxomic classification of the family Erythrobacteraceae.</title>
        <authorList>
            <person name="Xu L."/>
        </authorList>
    </citation>
    <scope>NUCLEOTIDE SEQUENCE [LARGE SCALE GENOMIC DNA]</scope>
    <source>
        <strain evidence="6 7">JCM 17468</strain>
    </source>
</reference>
<dbReference type="InterPro" id="IPR014710">
    <property type="entry name" value="RmlC-like_jellyroll"/>
</dbReference>
<feature type="domain" description="HTH crp-type" evidence="5">
    <location>
        <begin position="154"/>
        <end position="229"/>
    </location>
</feature>
<evidence type="ECO:0000259" key="4">
    <source>
        <dbReference type="PROSITE" id="PS50042"/>
    </source>
</evidence>
<feature type="domain" description="Cyclic nucleotide-binding" evidence="4">
    <location>
        <begin position="20"/>
        <end position="123"/>
    </location>
</feature>
<protein>
    <submittedName>
        <fullName evidence="6">Cyclic nucleotide-binding domain-containing protein</fullName>
    </submittedName>
</protein>
<dbReference type="InterPro" id="IPR012318">
    <property type="entry name" value="HTH_CRP"/>
</dbReference>
<comment type="caution">
    <text evidence="6">The sequence shown here is derived from an EMBL/GenBank/DDBJ whole genome shotgun (WGS) entry which is preliminary data.</text>
</comment>